<evidence type="ECO:0000259" key="5">
    <source>
        <dbReference type="Pfam" id="PF00460"/>
    </source>
</evidence>
<keyword evidence="3 4" id="KW-0975">Bacterial flagellum</keyword>
<dbReference type="InterPro" id="IPR037058">
    <property type="entry name" value="Falgellar_hook_FlgE_sf"/>
</dbReference>
<dbReference type="Pfam" id="PF00460">
    <property type="entry name" value="Flg_bb_rod"/>
    <property type="match status" value="1"/>
</dbReference>
<dbReference type="InterPro" id="IPR053967">
    <property type="entry name" value="LlgE_F_G-like_D1"/>
</dbReference>
<evidence type="ECO:0000259" key="6">
    <source>
        <dbReference type="Pfam" id="PF06429"/>
    </source>
</evidence>
<evidence type="ECO:0000259" key="7">
    <source>
        <dbReference type="Pfam" id="PF22692"/>
    </source>
</evidence>
<proteinExistence type="inferred from homology"/>
<evidence type="ECO:0000313" key="9">
    <source>
        <dbReference type="Proteomes" id="UP000001476"/>
    </source>
</evidence>
<comment type="subcellular location">
    <subcellularLocation>
        <location evidence="1 4">Bacterial flagellum basal body</location>
    </subcellularLocation>
</comment>
<dbReference type="InterPro" id="IPR037925">
    <property type="entry name" value="FlgE/F/G-like"/>
</dbReference>
<evidence type="ECO:0000256" key="1">
    <source>
        <dbReference type="ARBA" id="ARBA00004117"/>
    </source>
</evidence>
<dbReference type="InterPro" id="IPR019776">
    <property type="entry name" value="Flagellar_basal_body_rod_CS"/>
</dbReference>
<reference evidence="8 9" key="1">
    <citation type="journal article" date="2009" name="Proc. Natl. Acad. Sci. U.S.A.">
        <title>Characterizing a model human gut microbiota composed of members of its two dominant bacterial phyla.</title>
        <authorList>
            <person name="Mahowald M.A."/>
            <person name="Rey F.E."/>
            <person name="Seedorf H."/>
            <person name="Turnbaugh P.J."/>
            <person name="Fulton R.S."/>
            <person name="Wollam A."/>
            <person name="Shah N."/>
            <person name="Wang C."/>
            <person name="Magrini V."/>
            <person name="Wilson R.K."/>
            <person name="Cantarel B.L."/>
            <person name="Coutinho P.M."/>
            <person name="Henrissat B."/>
            <person name="Crock L.W."/>
            <person name="Russell A."/>
            <person name="Verberkmoes N.C."/>
            <person name="Hettich R.L."/>
            <person name="Gordon J.I."/>
        </authorList>
    </citation>
    <scope>NUCLEOTIDE SEQUENCE [LARGE SCALE GENOMIC DNA]</scope>
    <source>
        <strain evidence="9">ATCC 27750 / DSM 3376 / VPI C15-48 / C15-B4</strain>
    </source>
</reference>
<feature type="domain" description="Flagellar basal body rod protein N-terminal" evidence="5">
    <location>
        <begin position="28"/>
        <end position="58"/>
    </location>
</feature>
<keyword evidence="8" id="KW-0969">Cilium</keyword>
<sequence>MERSSSIWCHQDITYGQIWRNNIMMRSMYSAVSGLKAHQTRMDVIGNNIANVNTVAFKSQSMTFSEVFYQTTQTASGPNAESGKGGTNAKQIGLGSSVGSISTSISTEGASERTDNAFDLKIGGSAFFIVNSAGNTFFTRAGNFKVDESGALVTSAGANVMGWQVDETGKAVKDVVSKLYVNSPEFAYTSPQRTSAVNFTGNINASSKDTITTTLNFYDSLGNSFQATVNLDYAGVQGDNTQYTMTCVGVSKNGNPTDLTFTASGPLSFNTLTGLADQSNANIQLTFSNDATLAQTNENIDIRTIGESETSPVLTLSGSGLTMYADKTSIKGNLGIDEVGKGKAVGKMTSVGIDNSGYIVASYSNGDTKNIGQIAVATFSNPEGLQKEGENLYSATLNSGSFDGIGEDVTTSDGSISSGVLEMSNVDLSSEFTNMITTQRGYQANSRIITVSDTLLEELINLKR</sequence>
<dbReference type="GO" id="GO:0009425">
    <property type="term" value="C:bacterial-type flagellum basal body"/>
    <property type="evidence" value="ECO:0007669"/>
    <property type="project" value="UniProtKB-SubCell"/>
</dbReference>
<organism evidence="8 9">
    <name type="scientific">Lachnospira eligens (strain ATCC 27750 / DSM 3376 / VPI C15-48 / C15-B4)</name>
    <name type="common">Eubacterium eligens</name>
    <dbReference type="NCBI Taxonomy" id="515620"/>
    <lineage>
        <taxon>Bacteria</taxon>
        <taxon>Bacillati</taxon>
        <taxon>Bacillota</taxon>
        <taxon>Clostridia</taxon>
        <taxon>Lachnospirales</taxon>
        <taxon>Lachnospiraceae</taxon>
        <taxon>Lachnospira</taxon>
    </lineage>
</organism>
<dbReference type="NCBIfam" id="TIGR03506">
    <property type="entry name" value="FlgEFG_subfam"/>
    <property type="match status" value="1"/>
</dbReference>
<keyword evidence="9" id="KW-1185">Reference proteome</keyword>
<comment type="similarity">
    <text evidence="2 4">Belongs to the flagella basal body rod proteins family.</text>
</comment>
<gene>
    <name evidence="8" type="ordered locus">EUBELI_00817</name>
</gene>
<feature type="domain" description="Flagellar basal-body/hook protein C-terminal" evidence="6">
    <location>
        <begin position="418"/>
        <end position="462"/>
    </location>
</feature>
<evidence type="ECO:0000256" key="4">
    <source>
        <dbReference type="RuleBase" id="RU362116"/>
    </source>
</evidence>
<dbReference type="GO" id="GO:0009424">
    <property type="term" value="C:bacterial-type flagellum hook"/>
    <property type="evidence" value="ECO:0007669"/>
    <property type="project" value="TreeGrafter"/>
</dbReference>
<dbReference type="Proteomes" id="UP000001476">
    <property type="component" value="Chromosome"/>
</dbReference>
<dbReference type="PANTHER" id="PTHR30435:SF1">
    <property type="entry name" value="FLAGELLAR HOOK PROTEIN FLGE"/>
    <property type="match status" value="1"/>
</dbReference>
<protein>
    <recommendedName>
        <fullName evidence="4">Flagellar hook protein FlgE</fullName>
    </recommendedName>
</protein>
<keyword evidence="8" id="KW-0282">Flagellum</keyword>
<dbReference type="STRING" id="515620.EUBELI_00817"/>
<dbReference type="Pfam" id="PF06429">
    <property type="entry name" value="Flg_bbr_C"/>
    <property type="match status" value="1"/>
</dbReference>
<dbReference type="InterPro" id="IPR001444">
    <property type="entry name" value="Flag_bb_rod_N"/>
</dbReference>
<accession>C4Z5G6</accession>
<dbReference type="HOGENOM" id="CLU_013687_2_4_9"/>
<dbReference type="SUPFAM" id="SSF117143">
    <property type="entry name" value="Flagellar hook protein flgE"/>
    <property type="match status" value="1"/>
</dbReference>
<dbReference type="InterPro" id="IPR010930">
    <property type="entry name" value="Flg_bb/hook_C_dom"/>
</dbReference>
<dbReference type="EMBL" id="CP001104">
    <property type="protein sequence ID" value="ACR71825.1"/>
    <property type="molecule type" value="Genomic_DNA"/>
</dbReference>
<evidence type="ECO:0000313" key="8">
    <source>
        <dbReference type="EMBL" id="ACR71825.1"/>
    </source>
</evidence>
<dbReference type="KEGG" id="eel:EUBELI_00817"/>
<evidence type="ECO:0000256" key="3">
    <source>
        <dbReference type="ARBA" id="ARBA00023143"/>
    </source>
</evidence>
<dbReference type="eggNOG" id="COG1749">
    <property type="taxonomic scope" value="Bacteria"/>
</dbReference>
<dbReference type="PANTHER" id="PTHR30435">
    <property type="entry name" value="FLAGELLAR PROTEIN"/>
    <property type="match status" value="1"/>
</dbReference>
<dbReference type="InterPro" id="IPR020013">
    <property type="entry name" value="Flagellar_FlgE/F/G"/>
</dbReference>
<dbReference type="GO" id="GO:0071978">
    <property type="term" value="P:bacterial-type flagellum-dependent swarming motility"/>
    <property type="evidence" value="ECO:0007669"/>
    <property type="project" value="TreeGrafter"/>
</dbReference>
<comment type="function">
    <text evidence="4">A flexible structure which links the flagellar filament to the drive apparatus in the basal body.</text>
</comment>
<dbReference type="Pfam" id="PF22692">
    <property type="entry name" value="LlgE_F_G_D1"/>
    <property type="match status" value="1"/>
</dbReference>
<dbReference type="PROSITE" id="PS00588">
    <property type="entry name" value="FLAGELLA_BB_ROD"/>
    <property type="match status" value="1"/>
</dbReference>
<name>C4Z5G6_LACE2</name>
<evidence type="ECO:0000256" key="2">
    <source>
        <dbReference type="ARBA" id="ARBA00009677"/>
    </source>
</evidence>
<dbReference type="GO" id="GO:0005829">
    <property type="term" value="C:cytosol"/>
    <property type="evidence" value="ECO:0007669"/>
    <property type="project" value="TreeGrafter"/>
</dbReference>
<dbReference type="Gene3D" id="2.60.98.20">
    <property type="entry name" value="Flagellar hook protein FlgE"/>
    <property type="match status" value="1"/>
</dbReference>
<dbReference type="AlphaFoldDB" id="C4Z5G6"/>
<keyword evidence="8" id="KW-0966">Cell projection</keyword>
<feature type="domain" description="Flagellar hook protein FlgE/F/G-like D1" evidence="7">
    <location>
        <begin position="122"/>
        <end position="162"/>
    </location>
</feature>